<reference evidence="2" key="1">
    <citation type="submission" date="2020-10" db="EMBL/GenBank/DDBJ databases">
        <authorList>
            <person name="Gilroy R."/>
        </authorList>
    </citation>
    <scope>NUCLEOTIDE SEQUENCE</scope>
    <source>
        <strain evidence="2">21143</strain>
    </source>
</reference>
<feature type="non-terminal residue" evidence="2">
    <location>
        <position position="185"/>
    </location>
</feature>
<dbReference type="PROSITE" id="PS51257">
    <property type="entry name" value="PROKAR_LIPOPROTEIN"/>
    <property type="match status" value="1"/>
</dbReference>
<dbReference type="AlphaFoldDB" id="A0A9D1KEI3"/>
<feature type="chain" id="PRO_5038450519" description="Lipoprotein" evidence="1">
    <location>
        <begin position="22"/>
        <end position="185"/>
    </location>
</feature>
<keyword evidence="1" id="KW-0732">Signal</keyword>
<evidence type="ECO:0000313" key="3">
    <source>
        <dbReference type="Proteomes" id="UP000886722"/>
    </source>
</evidence>
<reference evidence="2" key="2">
    <citation type="journal article" date="2021" name="PeerJ">
        <title>Extensive microbial diversity within the chicken gut microbiome revealed by metagenomics and culture.</title>
        <authorList>
            <person name="Gilroy R."/>
            <person name="Ravi A."/>
            <person name="Getino M."/>
            <person name="Pursley I."/>
            <person name="Horton D.L."/>
            <person name="Alikhan N.F."/>
            <person name="Baker D."/>
            <person name="Gharbi K."/>
            <person name="Hall N."/>
            <person name="Watson M."/>
            <person name="Adriaenssens E.M."/>
            <person name="Foster-Nyarko E."/>
            <person name="Jarju S."/>
            <person name="Secka A."/>
            <person name="Antonio M."/>
            <person name="Oren A."/>
            <person name="Chaudhuri R.R."/>
            <person name="La Ragione R."/>
            <person name="Hildebrand F."/>
            <person name="Pallen M.J."/>
        </authorList>
    </citation>
    <scope>NUCLEOTIDE SEQUENCE</scope>
    <source>
        <strain evidence="2">21143</strain>
    </source>
</reference>
<evidence type="ECO:0000313" key="2">
    <source>
        <dbReference type="EMBL" id="HIT40271.1"/>
    </source>
</evidence>
<dbReference type="Proteomes" id="UP000886722">
    <property type="component" value="Unassembled WGS sequence"/>
</dbReference>
<evidence type="ECO:0000256" key="1">
    <source>
        <dbReference type="SAM" id="SignalP"/>
    </source>
</evidence>
<name>A0A9D1KEI3_9BACT</name>
<proteinExistence type="predicted"/>
<organism evidence="2 3">
    <name type="scientific">Candidatus Caccoplasma intestinavium</name>
    <dbReference type="NCBI Taxonomy" id="2840716"/>
    <lineage>
        <taxon>Bacteria</taxon>
        <taxon>Pseudomonadati</taxon>
        <taxon>Bacteroidota</taxon>
        <taxon>Bacteroidia</taxon>
        <taxon>Bacteroidales</taxon>
        <taxon>Bacteroidaceae</taxon>
        <taxon>Bacteroidaceae incertae sedis</taxon>
        <taxon>Candidatus Caccoplasma</taxon>
    </lineage>
</organism>
<sequence length="185" mass="19667">MRKTWKLALASAALVSGVAFTACSSDDEELLSGGSDTTTVPGEVDEVKTTISFAIPHAKTQRSTADYVQENSTFQGMQNIYLMQFQVGNVGDTVKAESSFMGLMKKLDDIESNGLNSTVKVYNNIGLLPGTTAFLLYGETKASGNDGRLTPNYTKTPAASVSTAQDISFDLTPIDIPSVTEFSAA</sequence>
<gene>
    <name evidence="2" type="ORF">IAD06_09605</name>
</gene>
<comment type="caution">
    <text evidence="2">The sequence shown here is derived from an EMBL/GenBank/DDBJ whole genome shotgun (WGS) entry which is preliminary data.</text>
</comment>
<protein>
    <recommendedName>
        <fullName evidence="4">Lipoprotein</fullName>
    </recommendedName>
</protein>
<dbReference type="EMBL" id="DVKT01000071">
    <property type="protein sequence ID" value="HIT40271.1"/>
    <property type="molecule type" value="Genomic_DNA"/>
</dbReference>
<accession>A0A9D1KEI3</accession>
<evidence type="ECO:0008006" key="4">
    <source>
        <dbReference type="Google" id="ProtNLM"/>
    </source>
</evidence>
<feature type="signal peptide" evidence="1">
    <location>
        <begin position="1"/>
        <end position="21"/>
    </location>
</feature>